<feature type="domain" description="Glycosyl transferase family 1" evidence="1">
    <location>
        <begin position="164"/>
        <end position="233"/>
    </location>
</feature>
<reference evidence="3" key="1">
    <citation type="journal article" date="2014" name="Front. Microbiol.">
        <title>High frequency of phylogenetically diverse reductive dehalogenase-homologous genes in deep subseafloor sedimentary metagenomes.</title>
        <authorList>
            <person name="Kawai M."/>
            <person name="Futagami T."/>
            <person name="Toyoda A."/>
            <person name="Takaki Y."/>
            <person name="Nishi S."/>
            <person name="Hori S."/>
            <person name="Arai W."/>
            <person name="Tsubouchi T."/>
            <person name="Morono Y."/>
            <person name="Uchiyama I."/>
            <person name="Ito T."/>
            <person name="Fujiyama A."/>
            <person name="Inagaki F."/>
            <person name="Takami H."/>
        </authorList>
    </citation>
    <scope>NUCLEOTIDE SEQUENCE</scope>
    <source>
        <strain evidence="3">Expedition CK06-06</strain>
    </source>
</reference>
<evidence type="ECO:0000259" key="2">
    <source>
        <dbReference type="Pfam" id="PF13439"/>
    </source>
</evidence>
<accession>X1QY44</accession>
<organism evidence="3">
    <name type="scientific">marine sediment metagenome</name>
    <dbReference type="NCBI Taxonomy" id="412755"/>
    <lineage>
        <taxon>unclassified sequences</taxon>
        <taxon>metagenomes</taxon>
        <taxon>ecological metagenomes</taxon>
    </lineage>
</organism>
<dbReference type="Gene3D" id="3.40.50.2000">
    <property type="entry name" value="Glycogen Phosphorylase B"/>
    <property type="match status" value="2"/>
</dbReference>
<dbReference type="PANTHER" id="PTHR12526">
    <property type="entry name" value="GLYCOSYLTRANSFERASE"/>
    <property type="match status" value="1"/>
</dbReference>
<dbReference type="Pfam" id="PF00534">
    <property type="entry name" value="Glycos_transf_1"/>
    <property type="match status" value="1"/>
</dbReference>
<feature type="domain" description="Glycosyltransferase subfamily 4-like N-terminal" evidence="2">
    <location>
        <begin position="2"/>
        <end position="154"/>
    </location>
</feature>
<protein>
    <recommendedName>
        <fullName evidence="4">Glycosyltransferase subfamily 4-like N-terminal domain-containing protein</fullName>
    </recommendedName>
</protein>
<evidence type="ECO:0000259" key="1">
    <source>
        <dbReference type="Pfam" id="PF00534"/>
    </source>
</evidence>
<dbReference type="SUPFAM" id="SSF53756">
    <property type="entry name" value="UDP-Glycosyltransferase/glycogen phosphorylase"/>
    <property type="match status" value="1"/>
</dbReference>
<evidence type="ECO:0008006" key="4">
    <source>
        <dbReference type="Google" id="ProtNLM"/>
    </source>
</evidence>
<dbReference type="EMBL" id="BARV01035857">
    <property type="protein sequence ID" value="GAI48219.1"/>
    <property type="molecule type" value="Genomic_DNA"/>
</dbReference>
<name>X1QY44_9ZZZZ</name>
<dbReference type="InterPro" id="IPR001296">
    <property type="entry name" value="Glyco_trans_1"/>
</dbReference>
<dbReference type="InterPro" id="IPR028098">
    <property type="entry name" value="Glyco_trans_4-like_N"/>
</dbReference>
<feature type="non-terminal residue" evidence="3">
    <location>
        <position position="233"/>
    </location>
</feature>
<dbReference type="PANTHER" id="PTHR12526:SF622">
    <property type="entry name" value="GLYCOSYLTRANSFERASE (GROUP I)"/>
    <property type="match status" value="1"/>
</dbReference>
<gene>
    <name evidence="3" type="ORF">S06H3_55855</name>
</gene>
<evidence type="ECO:0000313" key="3">
    <source>
        <dbReference type="EMBL" id="GAI48219.1"/>
    </source>
</evidence>
<dbReference type="GO" id="GO:0016757">
    <property type="term" value="F:glycosyltransferase activity"/>
    <property type="evidence" value="ECO:0007669"/>
    <property type="project" value="InterPro"/>
</dbReference>
<dbReference type="AlphaFoldDB" id="X1QY44"/>
<dbReference type="Pfam" id="PF13439">
    <property type="entry name" value="Glyco_transf_4"/>
    <property type="match status" value="1"/>
</dbReference>
<proteinExistence type="predicted"/>
<comment type="caution">
    <text evidence="3">The sequence shown here is derived from an EMBL/GenBank/DDBJ whole genome shotgun (WGS) entry which is preliminary data.</text>
</comment>
<sequence>KLGNEVIVICRLANDVYSGLATVKRVRSPNIKVMSWLWANIYGLFLGLVTVRGGKYALGYTRAGFSASAWFISRLGKVPCVTEVNGLIWEEARIGWVGWWRKAFGYLLNCIEGKAYRRSEHLIAVTVGIKKALMADFDLRPEKITVIPNGANTDLFKPLNAIDARRELNLNQSGDYICFIGNLARWQGIENLIRIAPYIVKEYPDARFLIVGDGVMKEELIELAKRIGVSDNV</sequence>
<feature type="non-terminal residue" evidence="3">
    <location>
        <position position="1"/>
    </location>
</feature>